<dbReference type="OrthoDB" id="5883034at2"/>
<dbReference type="RefSeq" id="WP_107301084.1">
    <property type="nucleotide sequence ID" value="NZ_PYMB01000030.1"/>
</dbReference>
<protein>
    <recommendedName>
        <fullName evidence="5">Porin</fullName>
    </recommendedName>
</protein>
<feature type="signal peptide" evidence="2">
    <location>
        <begin position="1"/>
        <end position="22"/>
    </location>
</feature>
<evidence type="ECO:0008006" key="5">
    <source>
        <dbReference type="Google" id="ProtNLM"/>
    </source>
</evidence>
<dbReference type="Gene3D" id="2.40.160.40">
    <property type="entry name" value="monomeric porin ompg"/>
    <property type="match status" value="1"/>
</dbReference>
<reference evidence="3 4" key="1">
    <citation type="submission" date="2018-03" db="EMBL/GenBank/DDBJ databases">
        <title>Whole genome sequencing of Histamine producing bacteria.</title>
        <authorList>
            <person name="Butler K."/>
        </authorList>
    </citation>
    <scope>NUCLEOTIDE SEQUENCE [LARGE SCALE GENOMIC DNA]</scope>
    <source>
        <strain evidence="3 4">DSM 19138</strain>
    </source>
</reference>
<comment type="caution">
    <text evidence="3">The sequence shown here is derived from an EMBL/GenBank/DDBJ whole genome shotgun (WGS) entry which is preliminary data.</text>
</comment>
<evidence type="ECO:0000313" key="4">
    <source>
        <dbReference type="Proteomes" id="UP000241346"/>
    </source>
</evidence>
<organism evidence="3 4">
    <name type="scientific">Photobacterium rosenbergii</name>
    <dbReference type="NCBI Taxonomy" id="294936"/>
    <lineage>
        <taxon>Bacteria</taxon>
        <taxon>Pseudomonadati</taxon>
        <taxon>Pseudomonadota</taxon>
        <taxon>Gammaproteobacteria</taxon>
        <taxon>Vibrionales</taxon>
        <taxon>Vibrionaceae</taxon>
        <taxon>Photobacterium</taxon>
    </lineage>
</organism>
<name>A0A2T3N2G5_9GAMM</name>
<dbReference type="EMBL" id="PYMB01000030">
    <property type="protein sequence ID" value="PSW06442.1"/>
    <property type="molecule type" value="Genomic_DNA"/>
</dbReference>
<dbReference type="InterPro" id="IPR053713">
    <property type="entry name" value="Bact_OM_Channel_sf"/>
</dbReference>
<evidence type="ECO:0000256" key="2">
    <source>
        <dbReference type="SAM" id="SignalP"/>
    </source>
</evidence>
<gene>
    <name evidence="3" type="ORF">C9J01_26500</name>
</gene>
<sequence>MTRFFYALTVWLSLAASHLSIANEAQLGAQVSKTGDNWIGTVTGSLQVTEQINVSAEIDSTGYLEIGTGYGLMLGQIYTEAFASYGRADSIDIYDAGVFSGTALTETVMLYASTSHEWRKTKTMLDLDWFDQREWKTTVGVSYSPSPWLNTSYSFNHDRLLSGARFSQDIINDNINSHDVTITFKPKWVEPYIKYTYGEYRARPGEQITSDSTIEAGINFRFK</sequence>
<accession>A0A2T3N2G5</accession>
<proteinExistence type="predicted"/>
<evidence type="ECO:0000313" key="3">
    <source>
        <dbReference type="EMBL" id="PSW06442.1"/>
    </source>
</evidence>
<feature type="chain" id="PRO_5015579440" description="Porin" evidence="2">
    <location>
        <begin position="23"/>
        <end position="223"/>
    </location>
</feature>
<dbReference type="Proteomes" id="UP000241346">
    <property type="component" value="Unassembled WGS sequence"/>
</dbReference>
<keyword evidence="1 2" id="KW-0732">Signal</keyword>
<evidence type="ECO:0000256" key="1">
    <source>
        <dbReference type="ARBA" id="ARBA00022729"/>
    </source>
</evidence>
<dbReference type="AlphaFoldDB" id="A0A2T3N2G5"/>